<gene>
    <name evidence="2" type="ORF">EFL26_00545</name>
</gene>
<name>A0A3N0GZJ4_9ACTN</name>
<organism evidence="2 3">
    <name type="scientific">Nocardioides pocheonensis</name>
    <dbReference type="NCBI Taxonomy" id="661485"/>
    <lineage>
        <taxon>Bacteria</taxon>
        <taxon>Bacillati</taxon>
        <taxon>Actinomycetota</taxon>
        <taxon>Actinomycetes</taxon>
        <taxon>Propionibacteriales</taxon>
        <taxon>Nocardioidaceae</taxon>
        <taxon>Nocardioides</taxon>
    </lineage>
</organism>
<dbReference type="InterPro" id="IPR019662">
    <property type="entry name" value="DUF2516"/>
</dbReference>
<keyword evidence="1" id="KW-0812">Transmembrane</keyword>
<proteinExistence type="predicted"/>
<comment type="caution">
    <text evidence="2">The sequence shown here is derived from an EMBL/GenBank/DDBJ whole genome shotgun (WGS) entry which is preliminary data.</text>
</comment>
<dbReference type="Pfam" id="PF10724">
    <property type="entry name" value="DUF2516"/>
    <property type="match status" value="1"/>
</dbReference>
<dbReference type="AlphaFoldDB" id="A0A3N0GZJ4"/>
<evidence type="ECO:0000313" key="2">
    <source>
        <dbReference type="EMBL" id="RNM17580.1"/>
    </source>
</evidence>
<dbReference type="OrthoDB" id="4774469at2"/>
<dbReference type="Proteomes" id="UP000279994">
    <property type="component" value="Unassembled WGS sequence"/>
</dbReference>
<evidence type="ECO:0000256" key="1">
    <source>
        <dbReference type="SAM" id="Phobius"/>
    </source>
</evidence>
<keyword evidence="1" id="KW-0472">Membrane</keyword>
<feature type="transmembrane region" description="Helical" evidence="1">
    <location>
        <begin position="36"/>
        <end position="69"/>
    </location>
</feature>
<protein>
    <submittedName>
        <fullName evidence="2">DUF2516 family protein</fullName>
    </submittedName>
</protein>
<reference evidence="2 3" key="1">
    <citation type="submission" date="2018-11" db="EMBL/GenBank/DDBJ databases">
        <authorList>
            <person name="Li F."/>
        </authorList>
    </citation>
    <scope>NUCLEOTIDE SEQUENCE [LARGE SCALE GENOMIC DNA]</scope>
    <source>
        <strain evidence="2 3">Gsoil 818</strain>
    </source>
</reference>
<evidence type="ECO:0000313" key="3">
    <source>
        <dbReference type="Proteomes" id="UP000279994"/>
    </source>
</evidence>
<keyword evidence="3" id="KW-1185">Reference proteome</keyword>
<sequence>MGWISIALLLVKLWALVDAVLRPAAAFPAADKLTKAAWLWILGLAFVVDLVLASMFLMLAGTIAAFVYLLDVRPAVASLTRRR</sequence>
<accession>A0A3N0GZJ4</accession>
<keyword evidence="1" id="KW-1133">Transmembrane helix</keyword>
<dbReference type="EMBL" id="RJSF01000003">
    <property type="protein sequence ID" value="RNM17580.1"/>
    <property type="molecule type" value="Genomic_DNA"/>
</dbReference>